<sequence length="176" mass="19854">MVIVGVLSFLIRMFIVQPFYIIGSSMEPNLQEGQILLIDELTFRFAEPRRGDIIILHPPRDTRDYIKRVIGLPGEKISIDEAGEVLINGHAIYEPYLAGDNKVTKGTLQITLGSDDYFVLGDNRQVSNDSRGGVNPSNNTAENPWTIHKKDIVGKAFLRWWPFDALKFFSSPAYTL</sequence>
<comment type="subcellular location">
    <subcellularLocation>
        <location evidence="6">Membrane</location>
        <topology evidence="6">Single-pass type II membrane protein</topology>
    </subcellularLocation>
</comment>
<keyword evidence="6" id="KW-0645">Protease</keyword>
<dbReference type="Pfam" id="PF10502">
    <property type="entry name" value="Peptidase_S26"/>
    <property type="match status" value="1"/>
</dbReference>
<dbReference type="Proteomes" id="UP000183245">
    <property type="component" value="Unassembled WGS sequence"/>
</dbReference>
<dbReference type="GO" id="GO:0006465">
    <property type="term" value="P:signal peptide processing"/>
    <property type="evidence" value="ECO:0007669"/>
    <property type="project" value="InterPro"/>
</dbReference>
<dbReference type="InterPro" id="IPR000223">
    <property type="entry name" value="Pept_S26A_signal_pept_1"/>
</dbReference>
<feature type="active site" evidence="5">
    <location>
        <position position="67"/>
    </location>
</feature>
<dbReference type="EC" id="3.4.21.89" evidence="3 6"/>
<evidence type="ECO:0000313" key="9">
    <source>
        <dbReference type="Proteomes" id="UP000183245"/>
    </source>
</evidence>
<reference evidence="8 9" key="1">
    <citation type="journal article" date="2016" name="Environ. Microbiol.">
        <title>Genomic resolution of a cold subsurface aquifer community provides metabolic insights for novel microbes adapted to high CO concentrations.</title>
        <authorList>
            <person name="Probst A.J."/>
            <person name="Castelle C.J."/>
            <person name="Singh A."/>
            <person name="Brown C.T."/>
            <person name="Anantharaman K."/>
            <person name="Sharon I."/>
            <person name="Hug L.A."/>
            <person name="Burstein D."/>
            <person name="Emerson J.B."/>
            <person name="Thomas B.C."/>
            <person name="Banfield J.F."/>
        </authorList>
    </citation>
    <scope>NUCLEOTIDE SEQUENCE [LARGE SCALE GENOMIC DNA]</scope>
    <source>
        <strain evidence="8">CG2_30_54_11</strain>
    </source>
</reference>
<protein>
    <recommendedName>
        <fullName evidence="3 6">Signal peptidase I</fullName>
        <ecNumber evidence="3 6">3.4.21.89</ecNumber>
    </recommendedName>
</protein>
<feature type="domain" description="Peptidase S26" evidence="7">
    <location>
        <begin position="2"/>
        <end position="161"/>
    </location>
</feature>
<accession>A0A1J5IQK2</accession>
<dbReference type="InterPro" id="IPR019758">
    <property type="entry name" value="Pept_S26A_signal_pept_1_CS"/>
</dbReference>
<evidence type="ECO:0000259" key="7">
    <source>
        <dbReference type="Pfam" id="PF10502"/>
    </source>
</evidence>
<comment type="similarity">
    <text evidence="2 6">Belongs to the peptidase S26 family.</text>
</comment>
<dbReference type="EMBL" id="MNZT01000126">
    <property type="protein sequence ID" value="OIP94582.1"/>
    <property type="molecule type" value="Genomic_DNA"/>
</dbReference>
<dbReference type="PROSITE" id="PS00761">
    <property type="entry name" value="SPASE_I_3"/>
    <property type="match status" value="1"/>
</dbReference>
<dbReference type="NCBIfam" id="TIGR02227">
    <property type="entry name" value="sigpep_I_bact"/>
    <property type="match status" value="1"/>
</dbReference>
<evidence type="ECO:0000256" key="3">
    <source>
        <dbReference type="ARBA" id="ARBA00013208"/>
    </source>
</evidence>
<dbReference type="CDD" id="cd06530">
    <property type="entry name" value="S26_SPase_I"/>
    <property type="match status" value="1"/>
</dbReference>
<comment type="caution">
    <text evidence="8">The sequence shown here is derived from an EMBL/GenBank/DDBJ whole genome shotgun (WGS) entry which is preliminary data.</text>
</comment>
<dbReference type="Gene3D" id="2.10.109.10">
    <property type="entry name" value="Umud Fragment, subunit A"/>
    <property type="match status" value="1"/>
</dbReference>
<dbReference type="GO" id="GO:0016020">
    <property type="term" value="C:membrane"/>
    <property type="evidence" value="ECO:0007669"/>
    <property type="project" value="UniProtKB-SubCell"/>
</dbReference>
<dbReference type="PANTHER" id="PTHR43390">
    <property type="entry name" value="SIGNAL PEPTIDASE I"/>
    <property type="match status" value="1"/>
</dbReference>
<keyword evidence="4 6" id="KW-0378">Hydrolase</keyword>
<dbReference type="PRINTS" id="PR00727">
    <property type="entry name" value="LEADERPTASE"/>
</dbReference>
<dbReference type="InterPro" id="IPR019533">
    <property type="entry name" value="Peptidase_S26"/>
</dbReference>
<organism evidence="8 9">
    <name type="scientific">Candidatus Wirthbacteria bacterium CG2_30_54_11</name>
    <dbReference type="NCBI Taxonomy" id="1817892"/>
    <lineage>
        <taxon>Bacteria</taxon>
        <taxon>Candidatus Wirthbacteria</taxon>
    </lineage>
</organism>
<dbReference type="STRING" id="1817892.AUK40_06780"/>
<feature type="active site" evidence="5">
    <location>
        <position position="25"/>
    </location>
</feature>
<dbReference type="InterPro" id="IPR036286">
    <property type="entry name" value="LexA/Signal_pep-like_sf"/>
</dbReference>
<dbReference type="GO" id="GO:0004252">
    <property type="term" value="F:serine-type endopeptidase activity"/>
    <property type="evidence" value="ECO:0007669"/>
    <property type="project" value="InterPro"/>
</dbReference>
<proteinExistence type="inferred from homology"/>
<dbReference type="PANTHER" id="PTHR43390:SF1">
    <property type="entry name" value="CHLOROPLAST PROCESSING PEPTIDASE"/>
    <property type="match status" value="1"/>
</dbReference>
<comment type="catalytic activity">
    <reaction evidence="1 6">
        <text>Cleavage of hydrophobic, N-terminal signal or leader sequences from secreted and periplasmic proteins.</text>
        <dbReference type="EC" id="3.4.21.89"/>
    </reaction>
</comment>
<dbReference type="AlphaFoldDB" id="A0A1J5IQK2"/>
<evidence type="ECO:0000313" key="8">
    <source>
        <dbReference type="EMBL" id="OIP94582.1"/>
    </source>
</evidence>
<dbReference type="SUPFAM" id="SSF51306">
    <property type="entry name" value="LexA/Signal peptidase"/>
    <property type="match status" value="1"/>
</dbReference>
<evidence type="ECO:0000256" key="2">
    <source>
        <dbReference type="ARBA" id="ARBA00009370"/>
    </source>
</evidence>
<evidence type="ECO:0000256" key="6">
    <source>
        <dbReference type="RuleBase" id="RU362042"/>
    </source>
</evidence>
<evidence type="ECO:0000256" key="5">
    <source>
        <dbReference type="PIRSR" id="PIRSR600223-1"/>
    </source>
</evidence>
<evidence type="ECO:0000256" key="1">
    <source>
        <dbReference type="ARBA" id="ARBA00000677"/>
    </source>
</evidence>
<dbReference type="PROSITE" id="PS00760">
    <property type="entry name" value="SPASE_I_2"/>
    <property type="match status" value="1"/>
</dbReference>
<dbReference type="GO" id="GO:0009003">
    <property type="term" value="F:signal peptidase activity"/>
    <property type="evidence" value="ECO:0007669"/>
    <property type="project" value="UniProtKB-EC"/>
</dbReference>
<name>A0A1J5IQK2_9BACT</name>
<evidence type="ECO:0000256" key="4">
    <source>
        <dbReference type="ARBA" id="ARBA00022801"/>
    </source>
</evidence>
<gene>
    <name evidence="8" type="ORF">AUK40_06780</name>
</gene>
<dbReference type="InterPro" id="IPR019757">
    <property type="entry name" value="Pept_S26A_signal_pept_1_Lys-AS"/>
</dbReference>